<organism evidence="6 7">
    <name type="scientific">Boseongicola aestuarii</name>
    <dbReference type="NCBI Taxonomy" id="1470561"/>
    <lineage>
        <taxon>Bacteria</taxon>
        <taxon>Pseudomonadati</taxon>
        <taxon>Pseudomonadota</taxon>
        <taxon>Alphaproteobacteria</taxon>
        <taxon>Rhodobacterales</taxon>
        <taxon>Paracoccaceae</taxon>
        <taxon>Boseongicola</taxon>
    </lineage>
</organism>
<accession>A0A238IXT7</accession>
<evidence type="ECO:0000313" key="6">
    <source>
        <dbReference type="EMBL" id="SMX23227.1"/>
    </source>
</evidence>
<feature type="domain" description="FAD-binding PCMH-type" evidence="5">
    <location>
        <begin position="37"/>
        <end position="218"/>
    </location>
</feature>
<dbReference type="InterPro" id="IPR016171">
    <property type="entry name" value="Vanillyl_alc_oxidase_C-sub2"/>
</dbReference>
<gene>
    <name evidence="6" type="ORF">BOA8489_01331</name>
</gene>
<dbReference type="InterPro" id="IPR004113">
    <property type="entry name" value="FAD-bd_oxidored_4_C"/>
</dbReference>
<dbReference type="InterPro" id="IPR036318">
    <property type="entry name" value="FAD-bd_PCMH-like_sf"/>
</dbReference>
<dbReference type="GO" id="GO:0071949">
    <property type="term" value="F:FAD binding"/>
    <property type="evidence" value="ECO:0007669"/>
    <property type="project" value="InterPro"/>
</dbReference>
<dbReference type="GO" id="GO:0022904">
    <property type="term" value="P:respiratory electron transport chain"/>
    <property type="evidence" value="ECO:0007669"/>
    <property type="project" value="TreeGrafter"/>
</dbReference>
<dbReference type="RefSeq" id="WP_093973205.1">
    <property type="nucleotide sequence ID" value="NZ_FXXQ01000003.1"/>
</dbReference>
<evidence type="ECO:0000313" key="7">
    <source>
        <dbReference type="Proteomes" id="UP000201838"/>
    </source>
</evidence>
<keyword evidence="7" id="KW-1185">Reference proteome</keyword>
<comment type="similarity">
    <text evidence="2">Belongs to the FAD-binding oxidoreductase/transferase type 4 family.</text>
</comment>
<keyword evidence="3" id="KW-0285">Flavoprotein</keyword>
<reference evidence="6 7" key="1">
    <citation type="submission" date="2017-05" db="EMBL/GenBank/DDBJ databases">
        <authorList>
            <person name="Song R."/>
            <person name="Chenine A.L."/>
            <person name="Ruprecht R.M."/>
        </authorList>
    </citation>
    <scope>NUCLEOTIDE SEQUENCE [LARGE SCALE GENOMIC DNA]</scope>
    <source>
        <strain evidence="6 7">CECT 8489</strain>
    </source>
</reference>
<evidence type="ECO:0000256" key="4">
    <source>
        <dbReference type="ARBA" id="ARBA00022827"/>
    </source>
</evidence>
<dbReference type="PROSITE" id="PS51387">
    <property type="entry name" value="FAD_PCMH"/>
    <property type="match status" value="1"/>
</dbReference>
<dbReference type="FunFam" id="1.10.45.10:FF:000001">
    <property type="entry name" value="D-lactate dehydrogenase mitochondrial"/>
    <property type="match status" value="1"/>
</dbReference>
<dbReference type="Gene3D" id="3.30.43.10">
    <property type="entry name" value="Uridine Diphospho-n-acetylenolpyruvylglucosamine Reductase, domain 2"/>
    <property type="match status" value="1"/>
</dbReference>
<dbReference type="Gene3D" id="3.30.70.2740">
    <property type="match status" value="1"/>
</dbReference>
<dbReference type="Pfam" id="PF01565">
    <property type="entry name" value="FAD_binding_4"/>
    <property type="match status" value="1"/>
</dbReference>
<comment type="cofactor">
    <cofactor evidence="1">
        <name>FAD</name>
        <dbReference type="ChEBI" id="CHEBI:57692"/>
    </cofactor>
</comment>
<dbReference type="Gene3D" id="3.30.465.10">
    <property type="match status" value="1"/>
</dbReference>
<sequence length="469" mass="49964">MLNAFTLDTASALGAALPELRLKPAEQRYLEEPRGKWTGLPTYVAAPRTTEDVAAIIRFANTHKFGIQPYGGGTGLVGGQLTTKGPEPLILSLENMNAIRAIHSQENALIAEAGVTLETIHNAAADINRLFPLTYGSKGTAQIGAGLAVNSGGLNVLRYGMARDLCLGIEAVLPNGDILHGLKRLRKDNTGYDLRHLLIGSEGTLGIITAAALKLSPRPAHTATAFLAVNNPTAALDLLARTWDTAGEVISAFEILNSTGFHFLKEKFPDTRQPFETPPDWSVLVEIATPAGTDPQTILETVFAEAYEADLVTDGLIASSGQQADDFWTVRETIPLANRAIGAIASHDISLPLSHLAEFIDTTGKNLAKIAPVRINCFGHLGDGNLHYNVYPPAGKDRKDFAGVAAKISDRVHDNVVERGGSFSAEHGIGRLKTADLARYGDPAKLTAMRTLKNALDPNGILNPGVVIT</sequence>
<dbReference type="Gene3D" id="3.30.70.2190">
    <property type="match status" value="1"/>
</dbReference>
<dbReference type="Proteomes" id="UP000201838">
    <property type="component" value="Unassembled WGS sequence"/>
</dbReference>
<dbReference type="InterPro" id="IPR016164">
    <property type="entry name" value="FAD-linked_Oxase-like_C"/>
</dbReference>
<evidence type="ECO:0000256" key="2">
    <source>
        <dbReference type="ARBA" id="ARBA00008000"/>
    </source>
</evidence>
<dbReference type="InterPro" id="IPR016169">
    <property type="entry name" value="FAD-bd_PCMH_sub2"/>
</dbReference>
<dbReference type="InterPro" id="IPR006094">
    <property type="entry name" value="Oxid_FAD_bind_N"/>
</dbReference>
<dbReference type="PANTHER" id="PTHR43716">
    <property type="entry name" value="D-2-HYDROXYGLUTARATE DEHYDROGENASE, MITOCHONDRIAL"/>
    <property type="match status" value="1"/>
</dbReference>
<dbReference type="PANTHER" id="PTHR43716:SF2">
    <property type="entry name" value="BLL6224 PROTEIN"/>
    <property type="match status" value="1"/>
</dbReference>
<dbReference type="Pfam" id="PF02913">
    <property type="entry name" value="FAD-oxidase_C"/>
    <property type="match status" value="1"/>
</dbReference>
<dbReference type="AlphaFoldDB" id="A0A238IXT7"/>
<protein>
    <submittedName>
        <fullName evidence="6">Putative FAD-linked oxidoreductase</fullName>
        <ecNumber evidence="6">1.-.-.-</ecNumber>
    </submittedName>
</protein>
<proteinExistence type="inferred from homology"/>
<evidence type="ECO:0000256" key="1">
    <source>
        <dbReference type="ARBA" id="ARBA00001974"/>
    </source>
</evidence>
<dbReference type="EC" id="1.-.-.-" evidence="6"/>
<dbReference type="InterPro" id="IPR051264">
    <property type="entry name" value="FAD-oxidored/transferase_4"/>
</dbReference>
<dbReference type="InterPro" id="IPR016166">
    <property type="entry name" value="FAD-bd_PCMH"/>
</dbReference>
<dbReference type="EMBL" id="FXXQ01000003">
    <property type="protein sequence ID" value="SMX23227.1"/>
    <property type="molecule type" value="Genomic_DNA"/>
</dbReference>
<name>A0A238IXT7_9RHOB</name>
<dbReference type="InterPro" id="IPR016167">
    <property type="entry name" value="FAD-bd_PCMH_sub1"/>
</dbReference>
<keyword evidence="6" id="KW-0560">Oxidoreductase</keyword>
<dbReference type="Gene3D" id="1.10.45.10">
    <property type="entry name" value="Vanillyl-alcohol Oxidase, Chain A, domain 4"/>
    <property type="match status" value="1"/>
</dbReference>
<evidence type="ECO:0000259" key="5">
    <source>
        <dbReference type="PROSITE" id="PS51387"/>
    </source>
</evidence>
<dbReference type="SUPFAM" id="SSF55103">
    <property type="entry name" value="FAD-linked oxidases, C-terminal domain"/>
    <property type="match status" value="1"/>
</dbReference>
<evidence type="ECO:0000256" key="3">
    <source>
        <dbReference type="ARBA" id="ARBA00022630"/>
    </source>
</evidence>
<dbReference type="GO" id="GO:0016491">
    <property type="term" value="F:oxidoreductase activity"/>
    <property type="evidence" value="ECO:0007669"/>
    <property type="project" value="UniProtKB-KW"/>
</dbReference>
<keyword evidence="4" id="KW-0274">FAD</keyword>
<dbReference type="SUPFAM" id="SSF56176">
    <property type="entry name" value="FAD-binding/transporter-associated domain-like"/>
    <property type="match status" value="1"/>
</dbReference>
<dbReference type="OrthoDB" id="9811557at2"/>